<proteinExistence type="inferred from homology"/>
<dbReference type="InterPro" id="IPR024072">
    <property type="entry name" value="DHFR-like_dom_sf"/>
</dbReference>
<dbReference type="PROSITE" id="PS00903">
    <property type="entry name" value="CYT_DCMP_DEAMINASES_1"/>
    <property type="match status" value="1"/>
</dbReference>
<dbReference type="GO" id="GO:0008703">
    <property type="term" value="F:5-amino-6-(5-phosphoribosylamino)uracil reductase activity"/>
    <property type="evidence" value="ECO:0007669"/>
    <property type="project" value="UniProtKB-EC"/>
</dbReference>
<feature type="binding site" evidence="14">
    <location>
        <position position="190"/>
    </location>
    <ligand>
        <name>NADP(+)</name>
        <dbReference type="ChEBI" id="CHEBI:58349"/>
    </ligand>
</feature>
<keyword evidence="7 12" id="KW-0479">Metal-binding</keyword>
<evidence type="ECO:0000256" key="9">
    <source>
        <dbReference type="ARBA" id="ARBA00022857"/>
    </source>
</evidence>
<evidence type="ECO:0000256" key="7">
    <source>
        <dbReference type="ARBA" id="ARBA00022723"/>
    </source>
</evidence>
<evidence type="ECO:0000256" key="15">
    <source>
        <dbReference type="PIRSR" id="PIRSR006769-3"/>
    </source>
</evidence>
<comment type="pathway">
    <text evidence="2 12">Cofactor biosynthesis; riboflavin biosynthesis; 5-amino-6-(D-ribitylamino)uracil from GTP: step 2/4.</text>
</comment>
<dbReference type="AlphaFoldDB" id="A0A1G7NVT1"/>
<dbReference type="PROSITE" id="PS51747">
    <property type="entry name" value="CYT_DCMP_DEAMINASES_2"/>
    <property type="match status" value="1"/>
</dbReference>
<comment type="catalytic activity">
    <reaction evidence="12">
        <text>5-amino-6-(5-phospho-D-ribitylamino)uracil + NADP(+) = 5-amino-6-(5-phospho-D-ribosylamino)uracil + NADPH + H(+)</text>
        <dbReference type="Rhea" id="RHEA:17845"/>
        <dbReference type="ChEBI" id="CHEBI:15378"/>
        <dbReference type="ChEBI" id="CHEBI:57783"/>
        <dbReference type="ChEBI" id="CHEBI:58349"/>
        <dbReference type="ChEBI" id="CHEBI:58421"/>
        <dbReference type="ChEBI" id="CHEBI:58453"/>
        <dbReference type="EC" id="1.1.1.193"/>
    </reaction>
</comment>
<keyword evidence="18" id="KW-1185">Reference proteome</keyword>
<feature type="domain" description="CMP/dCMP-type deaminase" evidence="16">
    <location>
        <begin position="1"/>
        <end position="117"/>
    </location>
</feature>
<evidence type="ECO:0000256" key="8">
    <source>
        <dbReference type="ARBA" id="ARBA00022833"/>
    </source>
</evidence>
<comment type="pathway">
    <text evidence="3 12">Cofactor biosynthesis; riboflavin biosynthesis; 5-amino-6-(D-ribitylamino)uracil from GTP: step 3/4.</text>
</comment>
<dbReference type="Proteomes" id="UP000199415">
    <property type="component" value="Unassembled WGS sequence"/>
</dbReference>
<dbReference type="Gene3D" id="3.40.430.10">
    <property type="entry name" value="Dihydrofolate Reductase, subunit A"/>
    <property type="match status" value="1"/>
</dbReference>
<feature type="binding site" evidence="14">
    <location>
        <position position="148"/>
    </location>
    <ligand>
        <name>NADP(+)</name>
        <dbReference type="ChEBI" id="CHEBI:58349"/>
    </ligand>
</feature>
<evidence type="ECO:0000256" key="2">
    <source>
        <dbReference type="ARBA" id="ARBA00004882"/>
    </source>
</evidence>
<evidence type="ECO:0000313" key="17">
    <source>
        <dbReference type="EMBL" id="SDF78145.1"/>
    </source>
</evidence>
<dbReference type="PANTHER" id="PTHR38011">
    <property type="entry name" value="DIHYDROFOLATE REDUCTASE FAMILY PROTEIN (AFU_ORTHOLOGUE AFUA_8G06820)"/>
    <property type="match status" value="1"/>
</dbReference>
<dbReference type="InterPro" id="IPR011549">
    <property type="entry name" value="RibD_C"/>
</dbReference>
<keyword evidence="10 12" id="KW-0560">Oxidoreductase</keyword>
<feature type="binding site" evidence="14">
    <location>
        <position position="164"/>
    </location>
    <ligand>
        <name>NADP(+)</name>
        <dbReference type="ChEBI" id="CHEBI:58349"/>
    </ligand>
</feature>
<dbReference type="GO" id="GO:0008270">
    <property type="term" value="F:zinc ion binding"/>
    <property type="evidence" value="ECO:0007669"/>
    <property type="project" value="InterPro"/>
</dbReference>
<reference evidence="17 18" key="1">
    <citation type="submission" date="2016-10" db="EMBL/GenBank/DDBJ databases">
        <authorList>
            <person name="de Groot N.N."/>
        </authorList>
    </citation>
    <scope>NUCLEOTIDE SEQUENCE [LARGE SCALE GENOMIC DNA]</scope>
    <source>
        <strain evidence="17 18">DSM 25584</strain>
    </source>
</reference>
<feature type="binding site" evidence="15">
    <location>
        <position position="44"/>
    </location>
    <ligand>
        <name>Zn(2+)</name>
        <dbReference type="ChEBI" id="CHEBI:29105"/>
        <note>catalytic</note>
    </ligand>
</feature>
<dbReference type="GO" id="GO:0050661">
    <property type="term" value="F:NADP binding"/>
    <property type="evidence" value="ECO:0007669"/>
    <property type="project" value="InterPro"/>
</dbReference>
<dbReference type="UniPathway" id="UPA00275">
    <property type="reaction ID" value="UER00401"/>
</dbReference>
<feature type="binding site" evidence="14">
    <location>
        <position position="198"/>
    </location>
    <ligand>
        <name>substrate</name>
    </ligand>
</feature>
<dbReference type="PANTHER" id="PTHR38011:SF7">
    <property type="entry name" value="2,5-DIAMINO-6-RIBOSYLAMINO-4(3H)-PYRIMIDINONE 5'-PHOSPHATE REDUCTASE"/>
    <property type="match status" value="1"/>
</dbReference>
<evidence type="ECO:0000259" key="16">
    <source>
        <dbReference type="PROSITE" id="PS51747"/>
    </source>
</evidence>
<evidence type="ECO:0000313" key="18">
    <source>
        <dbReference type="Proteomes" id="UP000199415"/>
    </source>
</evidence>
<comment type="cofactor">
    <cofactor evidence="12 15">
        <name>Zn(2+)</name>
        <dbReference type="ChEBI" id="CHEBI:29105"/>
    </cofactor>
    <text evidence="12 15">Binds 1 zinc ion.</text>
</comment>
<dbReference type="NCBIfam" id="TIGR00227">
    <property type="entry name" value="ribD_Cterm"/>
    <property type="match status" value="1"/>
</dbReference>
<comment type="function">
    <text evidence="1 12">Converts 2,5-diamino-6-(ribosylamino)-4(3h)-pyrimidinone 5'-phosphate into 5-amino-6-(ribosylamino)-2,4(1h,3h)-pyrimidinedione 5'-phosphate.</text>
</comment>
<gene>
    <name evidence="17" type="ORF">SAMN05216241_102333</name>
</gene>
<evidence type="ECO:0000256" key="4">
    <source>
        <dbReference type="ARBA" id="ARBA00005259"/>
    </source>
</evidence>
<keyword evidence="12" id="KW-0378">Hydrolase</keyword>
<dbReference type="Pfam" id="PF01872">
    <property type="entry name" value="RibD_C"/>
    <property type="match status" value="1"/>
</dbReference>
<protein>
    <recommendedName>
        <fullName evidence="12">Riboflavin biosynthesis protein RibD</fullName>
    </recommendedName>
    <domain>
        <recommendedName>
            <fullName evidence="12">Diaminohydroxyphosphoribosylaminopyrimidine deaminase</fullName>
            <shortName evidence="12">DRAP deaminase</shortName>
            <ecNumber evidence="12">3.5.4.26</ecNumber>
        </recommendedName>
        <alternativeName>
            <fullName evidence="12">Riboflavin-specific deaminase</fullName>
        </alternativeName>
    </domain>
    <domain>
        <recommendedName>
            <fullName evidence="12">5-amino-6-(5-phosphoribosylamino)uracil reductase</fullName>
            <ecNumber evidence="12">1.1.1.193</ecNumber>
        </recommendedName>
        <alternativeName>
            <fullName evidence="12">HTP reductase</fullName>
        </alternativeName>
    </domain>
</protein>
<evidence type="ECO:0000256" key="6">
    <source>
        <dbReference type="ARBA" id="ARBA00022619"/>
    </source>
</evidence>
<dbReference type="SUPFAM" id="SSF53597">
    <property type="entry name" value="Dihydrofolate reductase-like"/>
    <property type="match status" value="1"/>
</dbReference>
<evidence type="ECO:0000256" key="12">
    <source>
        <dbReference type="PIRNR" id="PIRNR006769"/>
    </source>
</evidence>
<dbReference type="Gene3D" id="3.40.140.10">
    <property type="entry name" value="Cytidine Deaminase, domain 2"/>
    <property type="match status" value="1"/>
</dbReference>
<feature type="binding site" evidence="14">
    <location>
        <position position="162"/>
    </location>
    <ligand>
        <name>substrate</name>
    </ligand>
</feature>
<feature type="active site" description="Proton donor" evidence="13">
    <location>
        <position position="46"/>
    </location>
</feature>
<dbReference type="CDD" id="cd01284">
    <property type="entry name" value="Riboflavin_deaminase-reductase"/>
    <property type="match status" value="1"/>
</dbReference>
<name>A0A1G7NVT1_9PROT</name>
<dbReference type="NCBIfam" id="TIGR00326">
    <property type="entry name" value="eubact_ribD"/>
    <property type="match status" value="1"/>
</dbReference>
<evidence type="ECO:0000256" key="1">
    <source>
        <dbReference type="ARBA" id="ARBA00002151"/>
    </source>
</evidence>
<dbReference type="EC" id="3.5.4.26" evidence="12"/>
<keyword evidence="6 12" id="KW-0686">Riboflavin biosynthesis</keyword>
<organism evidence="17 18">
    <name type="scientific">Limimonas halophila</name>
    <dbReference type="NCBI Taxonomy" id="1082479"/>
    <lineage>
        <taxon>Bacteria</taxon>
        <taxon>Pseudomonadati</taxon>
        <taxon>Pseudomonadota</taxon>
        <taxon>Alphaproteobacteria</taxon>
        <taxon>Rhodospirillales</taxon>
        <taxon>Rhodovibrionaceae</taxon>
        <taxon>Limimonas</taxon>
    </lineage>
</organism>
<sequence>MGSALALAQRALGRVAPNPAVGCVLVRDGRAIARGWTQPGGRPHAEQEALRHAGSDAAGATAYVTLEPCDHHGTTPPCSEALIAAGVSRCVVAMRDPDERVAGHGIARLRDAGIEVVEGVRDAEAAALNAGYVRHRREGRPEVTLKLATTLDGRIATRTGESQWITGPEARSRAHLERARHDAVLVGSGTAARDDPRLTVRLGGGAARQPTRVVLDSRLRLPLTHALVRDAHTVPTVVLTRWDAPSDRTAALNDAGVSVAHLAPDDDGEGTGVSLTGALAALGSRGLTRVLVEGGGRLAGALMRADLVDRLIWFRAPSLIGGDGVPAIAGAGVTGLDAVPTFRQTSTIRVGGDTMETHERVRESGCSRA</sequence>
<feature type="binding site" evidence="14">
    <location>
        <position position="293"/>
    </location>
    <ligand>
        <name>substrate</name>
    </ligand>
</feature>
<dbReference type="OrthoDB" id="9800865at2"/>
<feature type="binding site" evidence="15">
    <location>
        <position position="69"/>
    </location>
    <ligand>
        <name>Zn(2+)</name>
        <dbReference type="ChEBI" id="CHEBI:29105"/>
        <note>catalytic</note>
    </ligand>
</feature>
<feature type="binding site" evidence="14">
    <location>
        <position position="217"/>
    </location>
    <ligand>
        <name>NADP(+)</name>
        <dbReference type="ChEBI" id="CHEBI:58349"/>
    </ligand>
</feature>
<evidence type="ECO:0000256" key="10">
    <source>
        <dbReference type="ARBA" id="ARBA00023002"/>
    </source>
</evidence>
<evidence type="ECO:0000256" key="5">
    <source>
        <dbReference type="ARBA" id="ARBA00007417"/>
    </source>
</evidence>
<comment type="similarity">
    <text evidence="4 12">In the N-terminal section; belongs to the cytidine and deoxycytidylate deaminase family.</text>
</comment>
<feature type="binding site" evidence="15">
    <location>
        <position position="78"/>
    </location>
    <ligand>
        <name>Zn(2+)</name>
        <dbReference type="ChEBI" id="CHEBI:29105"/>
        <note>catalytic</note>
    </ligand>
</feature>
<dbReference type="InterPro" id="IPR016193">
    <property type="entry name" value="Cytidine_deaminase-like"/>
</dbReference>
<dbReference type="InterPro" id="IPR004794">
    <property type="entry name" value="Eubact_RibD"/>
</dbReference>
<feature type="binding site" evidence="14">
    <location>
        <position position="194"/>
    </location>
    <ligand>
        <name>NADP(+)</name>
        <dbReference type="ChEBI" id="CHEBI:58349"/>
    </ligand>
</feature>
<keyword evidence="11" id="KW-0511">Multifunctional enzyme</keyword>
<dbReference type="InterPro" id="IPR002125">
    <property type="entry name" value="CMP_dCMP_dom"/>
</dbReference>
<comment type="similarity">
    <text evidence="5 12">In the C-terminal section; belongs to the HTP reductase family.</text>
</comment>
<dbReference type="EC" id="1.1.1.193" evidence="12"/>
<evidence type="ECO:0000256" key="14">
    <source>
        <dbReference type="PIRSR" id="PIRSR006769-2"/>
    </source>
</evidence>
<dbReference type="PIRSF" id="PIRSF006769">
    <property type="entry name" value="RibD"/>
    <property type="match status" value="1"/>
</dbReference>
<dbReference type="Pfam" id="PF00383">
    <property type="entry name" value="dCMP_cyt_deam_1"/>
    <property type="match status" value="1"/>
</dbReference>
<accession>A0A1G7NVT1</accession>
<feature type="binding site" evidence="14">
    <location>
        <position position="178"/>
    </location>
    <ligand>
        <name>substrate</name>
    </ligand>
</feature>
<dbReference type="STRING" id="1082479.SAMN05216241_102333"/>
<comment type="catalytic activity">
    <reaction evidence="12">
        <text>2,5-diamino-6-hydroxy-4-(5-phosphoribosylamino)-pyrimidine + H2O + H(+) = 5-amino-6-(5-phospho-D-ribosylamino)uracil + NH4(+)</text>
        <dbReference type="Rhea" id="RHEA:21868"/>
        <dbReference type="ChEBI" id="CHEBI:15377"/>
        <dbReference type="ChEBI" id="CHEBI:15378"/>
        <dbReference type="ChEBI" id="CHEBI:28938"/>
        <dbReference type="ChEBI" id="CHEBI:58453"/>
        <dbReference type="ChEBI" id="CHEBI:58614"/>
        <dbReference type="EC" id="3.5.4.26"/>
    </reaction>
</comment>
<dbReference type="EMBL" id="FNCE01000002">
    <property type="protein sequence ID" value="SDF78145.1"/>
    <property type="molecule type" value="Genomic_DNA"/>
</dbReference>
<evidence type="ECO:0000256" key="13">
    <source>
        <dbReference type="PIRSR" id="PIRSR006769-1"/>
    </source>
</evidence>
<evidence type="ECO:0000256" key="11">
    <source>
        <dbReference type="ARBA" id="ARBA00023268"/>
    </source>
</evidence>
<dbReference type="GO" id="GO:0008835">
    <property type="term" value="F:diaminohydroxyphosphoribosylaminopyrimidine deaminase activity"/>
    <property type="evidence" value="ECO:0007669"/>
    <property type="project" value="UniProtKB-EC"/>
</dbReference>
<dbReference type="InterPro" id="IPR002734">
    <property type="entry name" value="RibDG_C"/>
</dbReference>
<dbReference type="InterPro" id="IPR016192">
    <property type="entry name" value="APOBEC/CMP_deaminase_Zn-bd"/>
</dbReference>
<feature type="binding site" evidence="14">
    <location>
        <begin position="295"/>
        <end position="301"/>
    </location>
    <ligand>
        <name>NADP(+)</name>
        <dbReference type="ChEBI" id="CHEBI:58349"/>
    </ligand>
</feature>
<evidence type="ECO:0000256" key="3">
    <source>
        <dbReference type="ARBA" id="ARBA00004910"/>
    </source>
</evidence>
<dbReference type="InterPro" id="IPR050765">
    <property type="entry name" value="Riboflavin_Biosynth_HTPR"/>
</dbReference>
<keyword evidence="8 12" id="KW-0862">Zinc</keyword>
<feature type="binding site" evidence="14">
    <location>
        <position position="201"/>
    </location>
    <ligand>
        <name>substrate</name>
    </ligand>
</feature>
<dbReference type="GO" id="GO:0009231">
    <property type="term" value="P:riboflavin biosynthetic process"/>
    <property type="evidence" value="ECO:0007669"/>
    <property type="project" value="UniProtKB-UniPathway"/>
</dbReference>
<keyword evidence="9 12" id="KW-0521">NADP</keyword>
<dbReference type="SUPFAM" id="SSF53927">
    <property type="entry name" value="Cytidine deaminase-like"/>
    <property type="match status" value="1"/>
</dbReference>